<feature type="compositionally biased region" description="Low complexity" evidence="4">
    <location>
        <begin position="11"/>
        <end position="26"/>
    </location>
</feature>
<dbReference type="SUPFAM" id="SSF55194">
    <property type="entry name" value="Ribosome recycling factor, RRF"/>
    <property type="match status" value="1"/>
</dbReference>
<protein>
    <recommendedName>
        <fullName evidence="5">Ribosome recycling factor domain-containing protein</fullName>
    </recommendedName>
</protein>
<dbReference type="GO" id="GO:0043023">
    <property type="term" value="F:ribosomal large subunit binding"/>
    <property type="evidence" value="ECO:0007669"/>
    <property type="project" value="TreeGrafter"/>
</dbReference>
<keyword evidence="7" id="KW-1185">Reference proteome</keyword>
<dbReference type="PANTHER" id="PTHR20982:SF3">
    <property type="entry name" value="MITOCHONDRIAL RIBOSOME RECYCLING FACTOR PSEUDO 1"/>
    <property type="match status" value="1"/>
</dbReference>
<gene>
    <name evidence="6" type="ORF">MYCIT1_LOCUS4106</name>
</gene>
<evidence type="ECO:0000256" key="3">
    <source>
        <dbReference type="ARBA" id="ARBA00024909"/>
    </source>
</evidence>
<comment type="similarity">
    <text evidence="1">Belongs to the RRF family.</text>
</comment>
<evidence type="ECO:0000256" key="4">
    <source>
        <dbReference type="SAM" id="MobiDB-lite"/>
    </source>
</evidence>
<dbReference type="Pfam" id="PF01765">
    <property type="entry name" value="RRF"/>
    <property type="match status" value="1"/>
</dbReference>
<dbReference type="Gene3D" id="3.30.1360.40">
    <property type="match status" value="1"/>
</dbReference>
<dbReference type="InterPro" id="IPR002661">
    <property type="entry name" value="Ribosome_recyc_fac"/>
</dbReference>
<comment type="caution">
    <text evidence="6">The sequence shown here is derived from an EMBL/GenBank/DDBJ whole genome shotgun (WGS) entry which is preliminary data.</text>
</comment>
<dbReference type="Gene3D" id="1.10.132.20">
    <property type="entry name" value="Ribosome-recycling factor"/>
    <property type="match status" value="1"/>
</dbReference>
<dbReference type="InterPro" id="IPR036191">
    <property type="entry name" value="RRF_sf"/>
</dbReference>
<evidence type="ECO:0000313" key="7">
    <source>
        <dbReference type="Proteomes" id="UP001295794"/>
    </source>
</evidence>
<dbReference type="GO" id="GO:0006412">
    <property type="term" value="P:translation"/>
    <property type="evidence" value="ECO:0007669"/>
    <property type="project" value="UniProtKB-KW"/>
</dbReference>
<sequence>MSHRLASFKGPSTPNSSPVSPKTTKSPKARSNQNTNFPQPSPVPDSPSRAVESTYHRKIRTALYELRALSETWDDLAVVDGLKAARALVDGRTELDNALTAIPDGLPRSRLLGPKISQMELRLVELNVVLKKLARSLRISSATIGTYAGFVQRAIFRRMCATIDGLDALLIEAHRTKGAQWTTQEPLWVTWSIDRFVSTLPNVLIPYHRALHAYAALVDTLRNHALPFDEARKAIADWSEQTGLNDDGWTGTWEGLCAAEVGGWDISYPPSFSDSVREHDVCEYPVANYDKLLWAHGIAERGKVLRVCKLTESMLQTVARACSGIRFRAASSLGHPFAVHHLPLVHRRLYASKEIKSTASFVPGSKQPITDEAARAEYSKAEEAMKTAVTWYRKQCSAAESRVMGRVTPSMLDSVRVKLPGGDKDYRLDEVATIGVRDGSTLMITLFEEENLKFVESGLYDSKLPNVVPQKHDARTIKIPIPKPTVESNAALIAASSRQAEEIRVQIRKLHQTSLKRGKYKKHSIELEEFQKLSDRYVAEVEKIVADLKKGTSSGGKRK</sequence>
<evidence type="ECO:0000259" key="5">
    <source>
        <dbReference type="Pfam" id="PF01765"/>
    </source>
</evidence>
<feature type="domain" description="Ribosome recycling factor" evidence="5">
    <location>
        <begin position="404"/>
        <end position="549"/>
    </location>
</feature>
<dbReference type="EMBL" id="CAVNYO010000048">
    <property type="protein sequence ID" value="CAK5264157.1"/>
    <property type="molecule type" value="Genomic_DNA"/>
</dbReference>
<reference evidence="6" key="1">
    <citation type="submission" date="2023-11" db="EMBL/GenBank/DDBJ databases">
        <authorList>
            <person name="De Vega J J."/>
            <person name="De Vega J J."/>
        </authorList>
    </citation>
    <scope>NUCLEOTIDE SEQUENCE</scope>
</reference>
<comment type="function">
    <text evidence="3">Necessary for protein synthesis in mitochondria. Functions as a ribosome recycling factor in mitochondria.</text>
</comment>
<feature type="region of interest" description="Disordered" evidence="4">
    <location>
        <begin position="1"/>
        <end position="52"/>
    </location>
</feature>
<evidence type="ECO:0000256" key="2">
    <source>
        <dbReference type="ARBA" id="ARBA00022917"/>
    </source>
</evidence>
<evidence type="ECO:0000313" key="6">
    <source>
        <dbReference type="EMBL" id="CAK5264157.1"/>
    </source>
</evidence>
<accession>A0AAD2GVN9</accession>
<dbReference type="GO" id="GO:0005739">
    <property type="term" value="C:mitochondrion"/>
    <property type="evidence" value="ECO:0007669"/>
    <property type="project" value="TreeGrafter"/>
</dbReference>
<dbReference type="PANTHER" id="PTHR20982">
    <property type="entry name" value="RIBOSOME RECYCLING FACTOR"/>
    <property type="match status" value="1"/>
</dbReference>
<feature type="compositionally biased region" description="Polar residues" evidence="4">
    <location>
        <begin position="29"/>
        <end position="38"/>
    </location>
</feature>
<evidence type="ECO:0000256" key="1">
    <source>
        <dbReference type="ARBA" id="ARBA00005912"/>
    </source>
</evidence>
<proteinExistence type="inferred from homology"/>
<organism evidence="6 7">
    <name type="scientific">Mycena citricolor</name>
    <dbReference type="NCBI Taxonomy" id="2018698"/>
    <lineage>
        <taxon>Eukaryota</taxon>
        <taxon>Fungi</taxon>
        <taxon>Dikarya</taxon>
        <taxon>Basidiomycota</taxon>
        <taxon>Agaricomycotina</taxon>
        <taxon>Agaricomycetes</taxon>
        <taxon>Agaricomycetidae</taxon>
        <taxon>Agaricales</taxon>
        <taxon>Marasmiineae</taxon>
        <taxon>Mycenaceae</taxon>
        <taxon>Mycena</taxon>
    </lineage>
</organism>
<name>A0AAD2GVN9_9AGAR</name>
<dbReference type="Proteomes" id="UP001295794">
    <property type="component" value="Unassembled WGS sequence"/>
</dbReference>
<keyword evidence="2" id="KW-0648">Protein biosynthesis</keyword>
<dbReference type="InterPro" id="IPR023584">
    <property type="entry name" value="Ribosome_recyc_fac_dom"/>
</dbReference>
<dbReference type="AlphaFoldDB" id="A0AAD2GVN9"/>